<protein>
    <submittedName>
        <fullName evidence="1">Uncharacterized protein</fullName>
    </submittedName>
</protein>
<evidence type="ECO:0000313" key="1">
    <source>
        <dbReference type="EMBL" id="WZJ20930.1"/>
    </source>
</evidence>
<sequence length="68" mass="7740">MPKSDIWAATLSLVLIHEETGCRQSALHAARLLEHLCDQDIDHETRELCERASQRLGQRQELHHACPA</sequence>
<dbReference type="RefSeq" id="WP_028994744.1">
    <property type="nucleotide sequence ID" value="NZ_CALFBA010000119.1"/>
</dbReference>
<name>A0ABZ2XEH6_9RHOO</name>
<keyword evidence="2" id="KW-1185">Reference proteome</keyword>
<organism evidence="1 2">
    <name type="scientific">Azonexus hydrophilus</name>
    <dbReference type="NCBI Taxonomy" id="418702"/>
    <lineage>
        <taxon>Bacteria</taxon>
        <taxon>Pseudomonadati</taxon>
        <taxon>Pseudomonadota</taxon>
        <taxon>Betaproteobacteria</taxon>
        <taxon>Rhodocyclales</taxon>
        <taxon>Azonexaceae</taxon>
        <taxon>Azonexus</taxon>
    </lineage>
</organism>
<gene>
    <name evidence="1" type="ORF">AADV58_13395</name>
</gene>
<proteinExistence type="predicted"/>
<dbReference type="Proteomes" id="UP001479520">
    <property type="component" value="Chromosome"/>
</dbReference>
<evidence type="ECO:0000313" key="2">
    <source>
        <dbReference type="Proteomes" id="UP001479520"/>
    </source>
</evidence>
<dbReference type="EMBL" id="CP151406">
    <property type="protein sequence ID" value="WZJ20930.1"/>
    <property type="molecule type" value="Genomic_DNA"/>
</dbReference>
<reference evidence="1 2" key="1">
    <citation type="submission" date="2024-04" db="EMBL/GenBank/DDBJ databases">
        <title>Dissimilatory iodate-reducing microorganisms contribute to the enrichment of iodine in groundwater.</title>
        <authorList>
            <person name="Jiang Z."/>
        </authorList>
    </citation>
    <scope>NUCLEOTIDE SEQUENCE [LARGE SCALE GENOMIC DNA]</scope>
    <source>
        <strain evidence="1 2">NCP973</strain>
    </source>
</reference>
<accession>A0ABZ2XEH6</accession>